<dbReference type="SUPFAM" id="SSF82171">
    <property type="entry name" value="DPP6 N-terminal domain-like"/>
    <property type="match status" value="1"/>
</dbReference>
<feature type="domain" description="Sialidase" evidence="2">
    <location>
        <begin position="37"/>
        <end position="308"/>
    </location>
</feature>
<dbReference type="InterPro" id="IPR011040">
    <property type="entry name" value="Sialidase"/>
</dbReference>
<sequence>MPDTVHSQRVVRAEFVYESAPFPSAHASTIVETRDGLAAAWFGGTRERAPDVGIWLSRYAHGAWTAPVEVATGVETDGTRYPCWNPVLFRMPDGTLSLFYKVGPSPAEWWGMVRTSRDEGRTWSAAQRLPDGILGPIKNKPVRLPSGTILAPSSTESSDAPSVWRAHVERSTDGGRSWTAVPLPEPRDGAAIEAIQPSLLLHAGGRVQALGRTRSGRIFESWSDDGGRSWSPVALTSLPNPNAGIDAVTLGDGRQLLVYNRSTDARTPLNVALSTDGASWTDALVLERDPGEYSYPAVIQTSDGLVHVTYTWKRERIKHVVIDPAARSSEDAPRVAFASKRDGNWEIYLADADGRMSTRLTTRADQDRFPLPSPDGSRIAFASQVSGTHWELWVMDADGRGARPLFSPIVAKSTREWSPDGTRILVTSQRDGDAEVYVVRADGSGAERLTRSPGDDRDPSWSPDGSRIVLSSTRDGNAEIYVMNADGSGGTRLTTNAAQDAEPTWSPDGAWIAFVSNRDGNRELYRVRPNGRDLERLTNDAAEDDVPVWSPDGTRLAFQATRGTNYDIEVVRVADHRRTRLTVDAAYDGQLAWSPDGERLAFISARGGADALYVMNADGTGVRVVSADPALDPRWVRAQRSNR</sequence>
<geneLocation type="plasmid" evidence="3 4">
    <name>1</name>
</geneLocation>
<dbReference type="Pfam" id="PF13088">
    <property type="entry name" value="BNR_2"/>
    <property type="match status" value="1"/>
</dbReference>
<dbReference type="HOGENOM" id="CLU_425638_0_0_0"/>
<dbReference type="PANTHER" id="PTHR43752">
    <property type="entry name" value="BNR/ASP-BOX REPEAT FAMILY PROTEIN"/>
    <property type="match status" value="1"/>
</dbReference>
<accession>W0RNZ5</accession>
<protein>
    <submittedName>
        <fullName evidence="3">WD40-like beta Propeller containing protein</fullName>
    </submittedName>
</protein>
<dbReference type="RefSeq" id="WP_312845252.1">
    <property type="nucleotide sequence ID" value="NZ_CP007129.1"/>
</dbReference>
<dbReference type="Proteomes" id="UP000019151">
    <property type="component" value="Plasmid 1"/>
</dbReference>
<dbReference type="InParanoid" id="W0RNZ5"/>
<dbReference type="SUPFAM" id="SSF50939">
    <property type="entry name" value="Sialidases"/>
    <property type="match status" value="1"/>
</dbReference>
<dbReference type="CDD" id="cd15482">
    <property type="entry name" value="Sialidase_non-viral"/>
    <property type="match status" value="1"/>
</dbReference>
<dbReference type="AlphaFoldDB" id="W0RNZ5"/>
<evidence type="ECO:0000259" key="2">
    <source>
        <dbReference type="Pfam" id="PF13088"/>
    </source>
</evidence>
<keyword evidence="4" id="KW-1185">Reference proteome</keyword>
<dbReference type="EMBL" id="CP007129">
    <property type="protein sequence ID" value="AHG92466.1"/>
    <property type="molecule type" value="Genomic_DNA"/>
</dbReference>
<gene>
    <name evidence="3" type="ORF">J421_4931</name>
</gene>
<feature type="region of interest" description="Disordered" evidence="1">
    <location>
        <begin position="446"/>
        <end position="465"/>
    </location>
</feature>
<evidence type="ECO:0000256" key="1">
    <source>
        <dbReference type="SAM" id="MobiDB-lite"/>
    </source>
</evidence>
<dbReference type="InterPro" id="IPR011659">
    <property type="entry name" value="WD40"/>
</dbReference>
<organism evidence="3 4">
    <name type="scientific">Gemmatirosa kalamazoonensis</name>
    <dbReference type="NCBI Taxonomy" id="861299"/>
    <lineage>
        <taxon>Bacteria</taxon>
        <taxon>Pseudomonadati</taxon>
        <taxon>Gemmatimonadota</taxon>
        <taxon>Gemmatimonadia</taxon>
        <taxon>Gemmatimonadales</taxon>
        <taxon>Gemmatimonadaceae</taxon>
        <taxon>Gemmatirosa</taxon>
    </lineage>
</organism>
<proteinExistence type="predicted"/>
<dbReference type="Gene3D" id="2.120.10.10">
    <property type="match status" value="1"/>
</dbReference>
<dbReference type="KEGG" id="gba:J421_4931"/>
<keyword evidence="3" id="KW-0614">Plasmid</keyword>
<dbReference type="PANTHER" id="PTHR43752:SF2">
    <property type="entry name" value="BNR_ASP-BOX REPEAT FAMILY PROTEIN"/>
    <property type="match status" value="1"/>
</dbReference>
<dbReference type="Pfam" id="PF07676">
    <property type="entry name" value="PD40"/>
    <property type="match status" value="6"/>
</dbReference>
<evidence type="ECO:0000313" key="4">
    <source>
        <dbReference type="Proteomes" id="UP000019151"/>
    </source>
</evidence>
<evidence type="ECO:0000313" key="3">
    <source>
        <dbReference type="EMBL" id="AHG92466.1"/>
    </source>
</evidence>
<dbReference type="PATRIC" id="fig|861299.3.peg.4987"/>
<dbReference type="Gene3D" id="2.120.10.30">
    <property type="entry name" value="TolB, C-terminal domain"/>
    <property type="match status" value="3"/>
</dbReference>
<name>W0RNZ5_9BACT</name>
<dbReference type="InterPro" id="IPR011042">
    <property type="entry name" value="6-blade_b-propeller_TolB-like"/>
</dbReference>
<feature type="compositionally biased region" description="Basic and acidic residues" evidence="1">
    <location>
        <begin position="448"/>
        <end position="459"/>
    </location>
</feature>
<reference evidence="3 4" key="1">
    <citation type="journal article" date="2014" name="Genome Announc.">
        <title>Genome Sequence and Methylome of Soil Bacterium Gemmatirosa kalamazoonensis KBS708T, a Member of the Rarely Cultivated Gemmatimonadetes Phylum.</title>
        <authorList>
            <person name="Debruyn J.M."/>
            <person name="Radosevich M."/>
            <person name="Wommack K.E."/>
            <person name="Polson S.W."/>
            <person name="Hauser L.J."/>
            <person name="Fawaz M.N."/>
            <person name="Korlach J."/>
            <person name="Tsai Y.C."/>
        </authorList>
    </citation>
    <scope>NUCLEOTIDE SEQUENCE [LARGE SCALE GENOMIC DNA]</scope>
    <source>
        <strain evidence="3 4">KBS708</strain>
        <plasmid evidence="4">Plasmid 1</plasmid>
    </source>
</reference>
<dbReference type="InterPro" id="IPR036278">
    <property type="entry name" value="Sialidase_sf"/>
</dbReference>